<sequence length="66" mass="7490">MAARAKYPTQWRRTRGHCCEPPLLIIAATTQDVVANALSVMWHKYPHPRYDEQPLHVILATTPPAV</sequence>
<proteinExistence type="predicted"/>
<name>A0ABZ0D9M7_9XANT</name>
<dbReference type="Proteomes" id="UP001304534">
    <property type="component" value="Chromosome"/>
</dbReference>
<dbReference type="EMBL" id="CP103840">
    <property type="protein sequence ID" value="WOB24724.1"/>
    <property type="molecule type" value="Genomic_DNA"/>
</dbReference>
<keyword evidence="2" id="KW-1185">Reference proteome</keyword>
<reference evidence="1 2" key="1">
    <citation type="submission" date="2022-08" db="EMBL/GenBank/DDBJ databases">
        <title>Whole genome sequencing-based tracing of a 2022 introduction and outbreak of Xanthomonas hortorum pv. pelargonii.</title>
        <authorList>
            <person name="Iruegas-Bocardo F."/>
            <person name="Weisberg A.K."/>
            <person name="Riutta E.R."/>
            <person name="Kilday K."/>
            <person name="Bonkowski J.C."/>
            <person name="Creswell T."/>
            <person name="Daughtrey M.L."/>
            <person name="Rane K."/>
            <person name="Grunwald N.J."/>
            <person name="Chang J.H."/>
            <person name="Putnam M.L."/>
        </authorList>
    </citation>
    <scope>NUCLEOTIDE SEQUENCE [LARGE SCALE GENOMIC DNA]</scope>
    <source>
        <strain evidence="1 2">22-325</strain>
    </source>
</reference>
<evidence type="ECO:0000313" key="2">
    <source>
        <dbReference type="Proteomes" id="UP001304534"/>
    </source>
</evidence>
<protein>
    <submittedName>
        <fullName evidence="1">Uncharacterized protein</fullName>
    </submittedName>
</protein>
<evidence type="ECO:0000313" key="1">
    <source>
        <dbReference type="EMBL" id="WOB24724.1"/>
    </source>
</evidence>
<organism evidence="1 2">
    <name type="scientific">Xanthomonas dyei</name>
    <dbReference type="NCBI Taxonomy" id="743699"/>
    <lineage>
        <taxon>Bacteria</taxon>
        <taxon>Pseudomonadati</taxon>
        <taxon>Pseudomonadota</taxon>
        <taxon>Gammaproteobacteria</taxon>
        <taxon>Lysobacterales</taxon>
        <taxon>Lysobacteraceae</taxon>
        <taxon>Xanthomonas</taxon>
    </lineage>
</organism>
<accession>A0ABZ0D9M7</accession>
<dbReference type="RefSeq" id="WP_323706426.1">
    <property type="nucleotide sequence ID" value="NZ_CP103840.1"/>
</dbReference>
<gene>
    <name evidence="1" type="ORF">NYR99_13035</name>
</gene>